<protein>
    <submittedName>
        <fullName evidence="1">Uncharacterized protein</fullName>
    </submittedName>
</protein>
<comment type="caution">
    <text evidence="1">The sequence shown here is derived from an EMBL/GenBank/DDBJ whole genome shotgun (WGS) entry which is preliminary data.</text>
</comment>
<reference evidence="1 2" key="1">
    <citation type="journal article" date="2018" name="MBio">
        <title>Comparative Genomics Reveals the Core Gene Toolbox for the Fungus-Insect Symbiosis.</title>
        <authorList>
            <person name="Wang Y."/>
            <person name="Stata M."/>
            <person name="Wang W."/>
            <person name="Stajich J.E."/>
            <person name="White M.M."/>
            <person name="Moncalvo J.M."/>
        </authorList>
    </citation>
    <scope>NUCLEOTIDE SEQUENCE [LARGE SCALE GENOMIC DNA]</scope>
    <source>
        <strain evidence="1 2">SC-DP-2</strain>
    </source>
</reference>
<organism evidence="1 2">
    <name type="scientific">Smittium megazygosporum</name>
    <dbReference type="NCBI Taxonomy" id="133381"/>
    <lineage>
        <taxon>Eukaryota</taxon>
        <taxon>Fungi</taxon>
        <taxon>Fungi incertae sedis</taxon>
        <taxon>Zoopagomycota</taxon>
        <taxon>Kickxellomycotina</taxon>
        <taxon>Harpellomycetes</taxon>
        <taxon>Harpellales</taxon>
        <taxon>Legeriomycetaceae</taxon>
        <taxon>Smittium</taxon>
    </lineage>
</organism>
<keyword evidence="2" id="KW-1185">Reference proteome</keyword>
<evidence type="ECO:0000313" key="1">
    <source>
        <dbReference type="EMBL" id="PVV01606.1"/>
    </source>
</evidence>
<dbReference type="Proteomes" id="UP000245609">
    <property type="component" value="Unassembled WGS sequence"/>
</dbReference>
<evidence type="ECO:0000313" key="2">
    <source>
        <dbReference type="Proteomes" id="UP000245609"/>
    </source>
</evidence>
<name>A0A2T9ZAI4_9FUNG</name>
<sequence>MVFWVGSERASEFTFLNSLRRALAEFCTPENADARLCGLVEFDALNGNTGAGSVSGLMLLELEAIQKRIVYKPSK</sequence>
<proteinExistence type="predicted"/>
<dbReference type="AlphaFoldDB" id="A0A2T9ZAI4"/>
<accession>A0A2T9ZAI4</accession>
<dbReference type="EMBL" id="MBFS01000946">
    <property type="protein sequence ID" value="PVV01606.1"/>
    <property type="molecule type" value="Genomic_DNA"/>
</dbReference>
<gene>
    <name evidence="1" type="ORF">BB560_003970</name>
</gene>